<keyword evidence="3" id="KW-1185">Reference proteome</keyword>
<proteinExistence type="predicted"/>
<accession>A0A484NBG2</accession>
<evidence type="ECO:0008006" key="4">
    <source>
        <dbReference type="Google" id="ProtNLM"/>
    </source>
</evidence>
<sequence length="195" mass="22387">MMRTWNSEAANDDVKDKFAAIQNQLQKLMEGMTIINDSSSKTDHELGKLKEILKTMEPKDKDEEESSQMNRRSEGSYHATSSGNALTRFSRLDFPKISSFDLRTWLYKVEQIFATDEIPSEQKVKIASIHLEGEAIAWHRIIEFKFEGKKHVLRGANSQLKTTRVKSMEKDCGVNRGSYQVDNLVADVRRKMEGK</sequence>
<dbReference type="Proteomes" id="UP000595140">
    <property type="component" value="Unassembled WGS sequence"/>
</dbReference>
<organism evidence="2 3">
    <name type="scientific">Cuscuta campestris</name>
    <dbReference type="NCBI Taxonomy" id="132261"/>
    <lineage>
        <taxon>Eukaryota</taxon>
        <taxon>Viridiplantae</taxon>
        <taxon>Streptophyta</taxon>
        <taxon>Embryophyta</taxon>
        <taxon>Tracheophyta</taxon>
        <taxon>Spermatophyta</taxon>
        <taxon>Magnoliopsida</taxon>
        <taxon>eudicotyledons</taxon>
        <taxon>Gunneridae</taxon>
        <taxon>Pentapetalae</taxon>
        <taxon>asterids</taxon>
        <taxon>lamiids</taxon>
        <taxon>Solanales</taxon>
        <taxon>Convolvulaceae</taxon>
        <taxon>Cuscuteae</taxon>
        <taxon>Cuscuta</taxon>
        <taxon>Cuscuta subgen. Grammica</taxon>
        <taxon>Cuscuta sect. Cleistogrammica</taxon>
    </lineage>
</organism>
<protein>
    <recommendedName>
        <fullName evidence="4">Retrotransposon gag domain-containing protein</fullName>
    </recommendedName>
</protein>
<evidence type="ECO:0000256" key="1">
    <source>
        <dbReference type="SAM" id="MobiDB-lite"/>
    </source>
</evidence>
<dbReference type="AlphaFoldDB" id="A0A484NBG2"/>
<feature type="region of interest" description="Disordered" evidence="1">
    <location>
        <begin position="54"/>
        <end position="81"/>
    </location>
</feature>
<dbReference type="OrthoDB" id="1298874at2759"/>
<evidence type="ECO:0000313" key="2">
    <source>
        <dbReference type="EMBL" id="VFQ97907.1"/>
    </source>
</evidence>
<evidence type="ECO:0000313" key="3">
    <source>
        <dbReference type="Proteomes" id="UP000595140"/>
    </source>
</evidence>
<name>A0A484NBG2_9ASTE</name>
<dbReference type="EMBL" id="OOIL02006555">
    <property type="protein sequence ID" value="VFQ97907.1"/>
    <property type="molecule type" value="Genomic_DNA"/>
</dbReference>
<reference evidence="2 3" key="1">
    <citation type="submission" date="2018-04" db="EMBL/GenBank/DDBJ databases">
        <authorList>
            <person name="Vogel A."/>
        </authorList>
    </citation>
    <scope>NUCLEOTIDE SEQUENCE [LARGE SCALE GENOMIC DNA]</scope>
</reference>
<gene>
    <name evidence="2" type="ORF">CCAM_LOCUS39683</name>
</gene>